<reference evidence="2 3" key="1">
    <citation type="submission" date="2024-01" db="EMBL/GenBank/DDBJ databases">
        <title>The complete chloroplast genome sequence of Lithospermum erythrorhizon: insights into the phylogenetic relationship among Boraginaceae species and the maternal lineages of purple gromwells.</title>
        <authorList>
            <person name="Okada T."/>
            <person name="Watanabe K."/>
        </authorList>
    </citation>
    <scope>NUCLEOTIDE SEQUENCE [LARGE SCALE GENOMIC DNA]</scope>
</reference>
<sequence length="267" mass="30761">MLNILQYTKIVYLCNYNLKQIGHWSFRRWLWRLRQLNKYKKDVEDVNKRTGGSGSAEFDWTDLIDNTKHLMNVVNFLPELTERKQVIDKHTNIAIVLLGEIKERSLDSYAKKESDMMIRGGIDRSELMGVLNEKGSKLDKLRFAIMYLISTETIPPNDVEMVEIALRKPEVNTSTFQYVKKIKSLNISLASTNSASRSNNCDHQLAVSRTVEALKEGKPNPEIDSYLVFDPRAPKSTAGSSCNHLKRTFKEQWLVNPNNRDVLHEVC</sequence>
<dbReference type="InterPro" id="IPR036045">
    <property type="entry name" value="Sec1-like_sf"/>
</dbReference>
<dbReference type="Gene3D" id="3.90.830.10">
    <property type="entry name" value="Syntaxin Binding Protein 1, Chain A, domain 2"/>
    <property type="match status" value="1"/>
</dbReference>
<evidence type="ECO:0000313" key="2">
    <source>
        <dbReference type="EMBL" id="GAA0148868.1"/>
    </source>
</evidence>
<accession>A0AAV3PCD0</accession>
<name>A0AAV3PCD0_LITER</name>
<dbReference type="GO" id="GO:0016192">
    <property type="term" value="P:vesicle-mediated transport"/>
    <property type="evidence" value="ECO:0007669"/>
    <property type="project" value="InterPro"/>
</dbReference>
<organism evidence="2 3">
    <name type="scientific">Lithospermum erythrorhizon</name>
    <name type="common">Purple gromwell</name>
    <name type="synonym">Lithospermum officinale var. erythrorhizon</name>
    <dbReference type="NCBI Taxonomy" id="34254"/>
    <lineage>
        <taxon>Eukaryota</taxon>
        <taxon>Viridiplantae</taxon>
        <taxon>Streptophyta</taxon>
        <taxon>Embryophyta</taxon>
        <taxon>Tracheophyta</taxon>
        <taxon>Spermatophyta</taxon>
        <taxon>Magnoliopsida</taxon>
        <taxon>eudicotyledons</taxon>
        <taxon>Gunneridae</taxon>
        <taxon>Pentapetalae</taxon>
        <taxon>asterids</taxon>
        <taxon>lamiids</taxon>
        <taxon>Boraginales</taxon>
        <taxon>Boraginaceae</taxon>
        <taxon>Boraginoideae</taxon>
        <taxon>Lithospermeae</taxon>
        <taxon>Lithospermum</taxon>
    </lineage>
</organism>
<dbReference type="Pfam" id="PF00995">
    <property type="entry name" value="Sec1"/>
    <property type="match status" value="1"/>
</dbReference>
<keyword evidence="3" id="KW-1185">Reference proteome</keyword>
<comment type="caution">
    <text evidence="2">The sequence shown here is derived from an EMBL/GenBank/DDBJ whole genome shotgun (WGS) entry which is preliminary data.</text>
</comment>
<gene>
    <name evidence="2" type="ORF">LIER_36813</name>
</gene>
<evidence type="ECO:0000313" key="3">
    <source>
        <dbReference type="Proteomes" id="UP001454036"/>
    </source>
</evidence>
<dbReference type="InterPro" id="IPR001619">
    <property type="entry name" value="Sec1-like"/>
</dbReference>
<dbReference type="Proteomes" id="UP001454036">
    <property type="component" value="Unassembled WGS sequence"/>
</dbReference>
<evidence type="ECO:0000256" key="1">
    <source>
        <dbReference type="ARBA" id="ARBA00009884"/>
    </source>
</evidence>
<dbReference type="InterPro" id="IPR043127">
    <property type="entry name" value="Sec-1-like_dom3a"/>
</dbReference>
<protein>
    <submittedName>
        <fullName evidence="2">Membrane trafficking regulatory protein</fullName>
    </submittedName>
</protein>
<dbReference type="AlphaFoldDB" id="A0AAV3PCD0"/>
<dbReference type="PANTHER" id="PTHR11679">
    <property type="entry name" value="VESICLE PROTEIN SORTING-ASSOCIATED"/>
    <property type="match status" value="1"/>
</dbReference>
<dbReference type="EMBL" id="BAABME010017128">
    <property type="protein sequence ID" value="GAA0148868.1"/>
    <property type="molecule type" value="Genomic_DNA"/>
</dbReference>
<comment type="similarity">
    <text evidence="1">Belongs to the STXBP/unc-18/SEC1 family.</text>
</comment>
<dbReference type="SUPFAM" id="SSF56815">
    <property type="entry name" value="Sec1/munc18-like (SM) proteins"/>
    <property type="match status" value="1"/>
</dbReference>
<proteinExistence type="inferred from homology"/>